<evidence type="ECO:0000256" key="1">
    <source>
        <dbReference type="ARBA" id="ARBA00022723"/>
    </source>
</evidence>
<evidence type="ECO:0000259" key="4">
    <source>
        <dbReference type="PROSITE" id="PS51007"/>
    </source>
</evidence>
<reference evidence="5" key="1">
    <citation type="submission" date="2021-06" db="EMBL/GenBank/DDBJ databases">
        <title>Elioraea tepida, sp. nov., a moderately thermophilic aerobic anoxygenic phototrophic bacterium isolated from an alkaline siliceous hot spring mat community in Yellowstone National Park, WY, USA.</title>
        <authorList>
            <person name="Saini M.K."/>
            <person name="Yoshida S."/>
            <person name="Sebastian A."/>
            <person name="Hirose S."/>
            <person name="Hara E."/>
            <person name="Tamaki H."/>
            <person name="Soulier N.T."/>
            <person name="Albert I."/>
            <person name="Hanada S."/>
            <person name="Bryant D.A."/>
            <person name="Tank M."/>
        </authorList>
    </citation>
    <scope>NUCLEOTIDE SEQUENCE</scope>
    <source>
        <strain evidence="5">MS-P2</strain>
    </source>
</reference>
<organism evidence="5 6">
    <name type="scientific">Elioraea tepida</name>
    <dbReference type="NCBI Taxonomy" id="2843330"/>
    <lineage>
        <taxon>Bacteria</taxon>
        <taxon>Pseudomonadati</taxon>
        <taxon>Pseudomonadota</taxon>
        <taxon>Alphaproteobacteria</taxon>
        <taxon>Acetobacterales</taxon>
        <taxon>Elioraeaceae</taxon>
        <taxon>Elioraea</taxon>
    </lineage>
</organism>
<dbReference type="PROSITE" id="PS51007">
    <property type="entry name" value="CYTC"/>
    <property type="match status" value="1"/>
</dbReference>
<accession>A0A975U2Z2</accession>
<protein>
    <submittedName>
        <fullName evidence="5">Sulfur oxidation c-type cytochrome SoxX</fullName>
    </submittedName>
</protein>
<dbReference type="AlphaFoldDB" id="A0A975U2Z2"/>
<keyword evidence="2 3" id="KW-0408">Iron</keyword>
<dbReference type="Pfam" id="PF00034">
    <property type="entry name" value="Cytochrom_C"/>
    <property type="match status" value="1"/>
</dbReference>
<dbReference type="Proteomes" id="UP000694001">
    <property type="component" value="Chromosome"/>
</dbReference>
<dbReference type="KEGG" id="elio:KO353_14360"/>
<keyword evidence="1 3" id="KW-0479">Metal-binding</keyword>
<dbReference type="GO" id="GO:0046872">
    <property type="term" value="F:metal ion binding"/>
    <property type="evidence" value="ECO:0007669"/>
    <property type="project" value="UniProtKB-KW"/>
</dbReference>
<gene>
    <name evidence="5" type="primary">soxX</name>
    <name evidence="5" type="ORF">KO353_14360</name>
</gene>
<feature type="domain" description="Cytochrome c" evidence="4">
    <location>
        <begin position="31"/>
        <end position="134"/>
    </location>
</feature>
<keyword evidence="6" id="KW-1185">Reference proteome</keyword>
<dbReference type="GO" id="GO:0020037">
    <property type="term" value="F:heme binding"/>
    <property type="evidence" value="ECO:0007669"/>
    <property type="project" value="InterPro"/>
</dbReference>
<dbReference type="EMBL" id="CP076448">
    <property type="protein sequence ID" value="QXM24408.1"/>
    <property type="molecule type" value="Genomic_DNA"/>
</dbReference>
<evidence type="ECO:0000256" key="3">
    <source>
        <dbReference type="PROSITE-ProRule" id="PRU00433"/>
    </source>
</evidence>
<evidence type="ECO:0000313" key="6">
    <source>
        <dbReference type="Proteomes" id="UP000694001"/>
    </source>
</evidence>
<dbReference type="InterPro" id="IPR030999">
    <property type="entry name" value="Thiosulf_SoxX"/>
</dbReference>
<name>A0A975U2Z2_9PROT</name>
<dbReference type="GO" id="GO:0009055">
    <property type="term" value="F:electron transfer activity"/>
    <property type="evidence" value="ECO:0007669"/>
    <property type="project" value="InterPro"/>
</dbReference>
<keyword evidence="3" id="KW-0349">Heme</keyword>
<evidence type="ECO:0000313" key="5">
    <source>
        <dbReference type="EMBL" id="QXM24408.1"/>
    </source>
</evidence>
<proteinExistence type="predicted"/>
<dbReference type="NCBIfam" id="TIGR04485">
    <property type="entry name" value="thiosulf_SoxX"/>
    <property type="match status" value="1"/>
</dbReference>
<dbReference type="RefSeq" id="WP_218285465.1">
    <property type="nucleotide sequence ID" value="NZ_CP076448.1"/>
</dbReference>
<dbReference type="InterPro" id="IPR009056">
    <property type="entry name" value="Cyt_c-like_dom"/>
</dbReference>
<evidence type="ECO:0000256" key="2">
    <source>
        <dbReference type="ARBA" id="ARBA00023004"/>
    </source>
</evidence>
<sequence>MARADAAQPAQLVPYRVVDGAIPEPLTETPGDPERGLALVLNRSKGNCVTCHKMPVKADFQGDLGPPLEGVASRWSPGELRLRIVDSKQINPDSNMPSYSGLEGLNAVRRDWVGKTMLTAQEVEDVLAFLLTLK</sequence>